<evidence type="ECO:0000313" key="1">
    <source>
        <dbReference type="EMBL" id="CCJ83498.1"/>
    </source>
</evidence>
<proteinExistence type="predicted"/>
<reference evidence="2" key="1">
    <citation type="journal article" date="2012" name="PLoS ONE">
        <title>Comparative analysis of genome sequences covering the seven cronobacter species.</title>
        <authorList>
            <person name="Joseph S."/>
            <person name="Desai P."/>
            <person name="Ji Y."/>
            <person name="Cummings C.A."/>
            <person name="Shih R."/>
            <person name="Degoricija L."/>
            <person name="Rico A."/>
            <person name="Brzoska P."/>
            <person name="Hamby S.E."/>
            <person name="Masood N."/>
            <person name="Hariri S."/>
            <person name="Sonbol H."/>
            <person name="Chuzhanova N."/>
            <person name="McClelland M."/>
            <person name="Furtado M.R."/>
            <person name="Forsythe S.J."/>
        </authorList>
    </citation>
    <scope>NUCLEOTIDE SEQUENCE [LARGE SCALE GENOMIC DNA]</scope>
    <source>
        <strain evidence="2">1210</strain>
    </source>
</reference>
<dbReference type="EMBL" id="CAKZ01000208">
    <property type="protein sequence ID" value="CCJ83498.1"/>
    <property type="molecule type" value="Genomic_DNA"/>
</dbReference>
<sequence>MAKKEDGGMAFPAPATEWSDFHTGMSLRDYFAAKALCALLSNNSEDAEVRVQNGAKHVAARAYDMTDAMLKVREEE</sequence>
<name>A0ABP1WGU2_9ENTR</name>
<protein>
    <submittedName>
        <fullName evidence="1">Uncharacterized protein</fullName>
    </submittedName>
</protein>
<accession>A0ABP1WGU2</accession>
<organism evidence="1 2">
    <name type="scientific">Cronobacter dublinensis 1210</name>
    <dbReference type="NCBI Taxonomy" id="1208656"/>
    <lineage>
        <taxon>Bacteria</taxon>
        <taxon>Pseudomonadati</taxon>
        <taxon>Pseudomonadota</taxon>
        <taxon>Gammaproteobacteria</taxon>
        <taxon>Enterobacterales</taxon>
        <taxon>Enterobacteriaceae</taxon>
        <taxon>Cronobacter</taxon>
    </lineage>
</organism>
<keyword evidence="2" id="KW-1185">Reference proteome</keyword>
<evidence type="ECO:0000313" key="2">
    <source>
        <dbReference type="Proteomes" id="UP000009342"/>
    </source>
</evidence>
<dbReference type="Proteomes" id="UP000009342">
    <property type="component" value="Unassembled WGS sequence"/>
</dbReference>
<gene>
    <name evidence="1" type="ORF">BN134_4274</name>
</gene>
<comment type="caution">
    <text evidence="1">The sequence shown here is derived from an EMBL/GenBank/DDBJ whole genome shotgun (WGS) entry which is preliminary data.</text>
</comment>